<dbReference type="Pfam" id="PF03551">
    <property type="entry name" value="PadR"/>
    <property type="match status" value="1"/>
</dbReference>
<evidence type="ECO:0000313" key="4">
    <source>
        <dbReference type="Proteomes" id="UP001501251"/>
    </source>
</evidence>
<gene>
    <name evidence="3" type="ORF">GCM10022252_56200</name>
</gene>
<dbReference type="Proteomes" id="UP001501251">
    <property type="component" value="Unassembled WGS sequence"/>
</dbReference>
<dbReference type="PANTHER" id="PTHR43252">
    <property type="entry name" value="TRANSCRIPTIONAL REGULATOR YQJI"/>
    <property type="match status" value="1"/>
</dbReference>
<keyword evidence="4" id="KW-1185">Reference proteome</keyword>
<protein>
    <submittedName>
        <fullName evidence="3">PadR family transcriptional regulator</fullName>
    </submittedName>
</protein>
<evidence type="ECO:0000259" key="2">
    <source>
        <dbReference type="Pfam" id="PF03551"/>
    </source>
</evidence>
<organism evidence="3 4">
    <name type="scientific">Streptosporangium oxazolinicum</name>
    <dbReference type="NCBI Taxonomy" id="909287"/>
    <lineage>
        <taxon>Bacteria</taxon>
        <taxon>Bacillati</taxon>
        <taxon>Actinomycetota</taxon>
        <taxon>Actinomycetes</taxon>
        <taxon>Streptosporangiales</taxon>
        <taxon>Streptosporangiaceae</taxon>
        <taxon>Streptosporangium</taxon>
    </lineage>
</organism>
<dbReference type="InterPro" id="IPR005149">
    <property type="entry name" value="Tscrpt_reg_PadR_N"/>
</dbReference>
<feature type="domain" description="Transcription regulator PadR N-terminal" evidence="2">
    <location>
        <begin position="3"/>
        <end position="79"/>
    </location>
</feature>
<dbReference type="EMBL" id="BAABAQ010000011">
    <property type="protein sequence ID" value="GAA4201465.1"/>
    <property type="molecule type" value="Genomic_DNA"/>
</dbReference>
<dbReference type="Gene3D" id="1.10.10.10">
    <property type="entry name" value="Winged helix-like DNA-binding domain superfamily/Winged helix DNA-binding domain"/>
    <property type="match status" value="1"/>
</dbReference>
<dbReference type="SUPFAM" id="SSF46785">
    <property type="entry name" value="Winged helix' DNA-binding domain"/>
    <property type="match status" value="1"/>
</dbReference>
<evidence type="ECO:0000256" key="1">
    <source>
        <dbReference type="SAM" id="MobiDB-lite"/>
    </source>
</evidence>
<comment type="caution">
    <text evidence="3">The sequence shown here is derived from an EMBL/GenBank/DDBJ whole genome shotgun (WGS) entry which is preliminary data.</text>
</comment>
<reference evidence="4" key="1">
    <citation type="journal article" date="2019" name="Int. J. Syst. Evol. Microbiol.">
        <title>The Global Catalogue of Microorganisms (GCM) 10K type strain sequencing project: providing services to taxonomists for standard genome sequencing and annotation.</title>
        <authorList>
            <consortium name="The Broad Institute Genomics Platform"/>
            <consortium name="The Broad Institute Genome Sequencing Center for Infectious Disease"/>
            <person name="Wu L."/>
            <person name="Ma J."/>
        </authorList>
    </citation>
    <scope>NUCLEOTIDE SEQUENCE [LARGE SCALE GENOMIC DNA]</scope>
    <source>
        <strain evidence="4">JCM 17388</strain>
    </source>
</reference>
<evidence type="ECO:0000313" key="3">
    <source>
        <dbReference type="EMBL" id="GAA4201465.1"/>
    </source>
</evidence>
<accession>A0ABP8B9I4</accession>
<sequence>MFILGALARRGPMHGHQIRQSAQTDRTELWTDIKVGSLYGALHRMEAEGVIETVRTEQQGNLPARTVYAITEDGGLELESLREAALRDTRLRPDPVDLALQLSSDMGERELRAVIEDRHRKLTAELRTWQRLREVAAPHLRGLEPLGFDHTLVRLRAEVAWHETLLEELPRLLGSPGMPPGDSDDNDNDNDNGDGEGA</sequence>
<dbReference type="InterPro" id="IPR036390">
    <property type="entry name" value="WH_DNA-bd_sf"/>
</dbReference>
<proteinExistence type="predicted"/>
<name>A0ABP8B9I4_9ACTN</name>
<feature type="compositionally biased region" description="Acidic residues" evidence="1">
    <location>
        <begin position="182"/>
        <end position="198"/>
    </location>
</feature>
<feature type="region of interest" description="Disordered" evidence="1">
    <location>
        <begin position="171"/>
        <end position="198"/>
    </location>
</feature>
<dbReference type="InterPro" id="IPR036388">
    <property type="entry name" value="WH-like_DNA-bd_sf"/>
</dbReference>
<dbReference type="PANTHER" id="PTHR43252:SF7">
    <property type="entry name" value="TRANSCRIPTIONAL REGULATOR YQJI"/>
    <property type="match status" value="1"/>
</dbReference>